<evidence type="ECO:0000313" key="2">
    <source>
        <dbReference type="Proteomes" id="UP001497480"/>
    </source>
</evidence>
<sequence>MANFEKGDQSPSEKHILKENYYGGVDQHKHQMEELKYCCGSILSALRVPCPTLRLLDDKITQVLATALVPNVPLPGLLYFHGHKHRTVQHGTLMILEDLIPL</sequence>
<name>A0AAV1VS05_LUPLU</name>
<protein>
    <submittedName>
        <fullName evidence="1">Uncharacterized protein</fullName>
    </submittedName>
</protein>
<gene>
    <name evidence="1" type="ORF">LLUT_LOCUS793</name>
</gene>
<proteinExistence type="predicted"/>
<dbReference type="AlphaFoldDB" id="A0AAV1VS05"/>
<dbReference type="EMBL" id="CAXHTB010000001">
    <property type="protein sequence ID" value="CAL0299733.1"/>
    <property type="molecule type" value="Genomic_DNA"/>
</dbReference>
<keyword evidence="2" id="KW-1185">Reference proteome</keyword>
<dbReference type="Proteomes" id="UP001497480">
    <property type="component" value="Unassembled WGS sequence"/>
</dbReference>
<organism evidence="1 2">
    <name type="scientific">Lupinus luteus</name>
    <name type="common">European yellow lupine</name>
    <dbReference type="NCBI Taxonomy" id="3873"/>
    <lineage>
        <taxon>Eukaryota</taxon>
        <taxon>Viridiplantae</taxon>
        <taxon>Streptophyta</taxon>
        <taxon>Embryophyta</taxon>
        <taxon>Tracheophyta</taxon>
        <taxon>Spermatophyta</taxon>
        <taxon>Magnoliopsida</taxon>
        <taxon>eudicotyledons</taxon>
        <taxon>Gunneridae</taxon>
        <taxon>Pentapetalae</taxon>
        <taxon>rosids</taxon>
        <taxon>fabids</taxon>
        <taxon>Fabales</taxon>
        <taxon>Fabaceae</taxon>
        <taxon>Papilionoideae</taxon>
        <taxon>50 kb inversion clade</taxon>
        <taxon>genistoids sensu lato</taxon>
        <taxon>core genistoids</taxon>
        <taxon>Genisteae</taxon>
        <taxon>Lupinus</taxon>
    </lineage>
</organism>
<evidence type="ECO:0000313" key="1">
    <source>
        <dbReference type="EMBL" id="CAL0299733.1"/>
    </source>
</evidence>
<reference evidence="1 2" key="1">
    <citation type="submission" date="2024-03" db="EMBL/GenBank/DDBJ databases">
        <authorList>
            <person name="Martinez-Hernandez J."/>
        </authorList>
    </citation>
    <scope>NUCLEOTIDE SEQUENCE [LARGE SCALE GENOMIC DNA]</scope>
</reference>
<comment type="caution">
    <text evidence="1">The sequence shown here is derived from an EMBL/GenBank/DDBJ whole genome shotgun (WGS) entry which is preliminary data.</text>
</comment>
<accession>A0AAV1VS05</accession>